<evidence type="ECO:0000313" key="9">
    <source>
        <dbReference type="Proteomes" id="UP000000270"/>
    </source>
</evidence>
<keyword evidence="6 7" id="KW-0472">Membrane</keyword>
<feature type="transmembrane region" description="Helical" evidence="7">
    <location>
        <begin position="6"/>
        <end position="23"/>
    </location>
</feature>
<dbReference type="PANTHER" id="PTHR33884:SF7">
    <property type="entry name" value="BSL8023 PROTEIN"/>
    <property type="match status" value="1"/>
</dbReference>
<feature type="transmembrane region" description="Helical" evidence="7">
    <location>
        <begin position="66"/>
        <end position="85"/>
    </location>
</feature>
<dbReference type="eggNOG" id="COG2261">
    <property type="taxonomic scope" value="Bacteria"/>
</dbReference>
<evidence type="ECO:0000313" key="8">
    <source>
        <dbReference type="EMBL" id="BAF86586.1"/>
    </source>
</evidence>
<evidence type="ECO:0000256" key="7">
    <source>
        <dbReference type="SAM" id="Phobius"/>
    </source>
</evidence>
<evidence type="ECO:0000256" key="4">
    <source>
        <dbReference type="ARBA" id="ARBA00022692"/>
    </source>
</evidence>
<dbReference type="InterPro" id="IPR007341">
    <property type="entry name" value="Transgly_assoc"/>
</dbReference>
<dbReference type="PANTHER" id="PTHR33884">
    <property type="entry name" value="UPF0410 PROTEIN YMGE"/>
    <property type="match status" value="1"/>
</dbReference>
<organism evidence="8 9">
    <name type="scientific">Azorhizobium caulinodans (strain ATCC 43989 / DSM 5975 / JCM 20966 / LMG 6465 / NBRC 14845 / NCIMB 13405 / ORS 571)</name>
    <dbReference type="NCBI Taxonomy" id="438753"/>
    <lineage>
        <taxon>Bacteria</taxon>
        <taxon>Pseudomonadati</taxon>
        <taxon>Pseudomonadota</taxon>
        <taxon>Alphaproteobacteria</taxon>
        <taxon>Hyphomicrobiales</taxon>
        <taxon>Xanthobacteraceae</taxon>
        <taxon>Azorhizobium</taxon>
    </lineage>
</organism>
<comment type="subcellular location">
    <subcellularLocation>
        <location evidence="1">Cell membrane</location>
        <topology evidence="1">Multi-pass membrane protein</topology>
    </subcellularLocation>
</comment>
<keyword evidence="5 7" id="KW-1133">Transmembrane helix</keyword>
<reference evidence="8 9" key="4">
    <citation type="journal article" date="2009" name="Appl. Environ. Microbiol.">
        <title>Comparative genome-wide transcriptional profiling of Azorhizobium caulinodans ORS571 grown under free-living and symbiotic conditions.</title>
        <authorList>
            <person name="Tsukada S."/>
            <person name="Aono T."/>
            <person name="Akiba N."/>
            <person name="Lee KB."/>
            <person name="Liu CT."/>
            <person name="Toyazaki H."/>
            <person name="Oyaizu H."/>
        </authorList>
    </citation>
    <scope>NUCLEOTIDE SEQUENCE [LARGE SCALE GENOMIC DNA]</scope>
    <source>
        <strain evidence="9">ATCC 43989 / DSM 5975 / JCM 20966 / LMG 6465 / NBRC 14845 / NCIMB 13405 / ORS 571</strain>
    </source>
</reference>
<reference evidence="8 9" key="3">
    <citation type="journal article" date="2008" name="BMC Genomics">
        <title>The genome of the versatile nitrogen fixer Azorhizobium caulinodans ORS571.</title>
        <authorList>
            <person name="Lee KB."/>
            <person name="Backer P.D."/>
            <person name="Aono T."/>
            <person name="Liu CT."/>
            <person name="Suzuki S."/>
            <person name="Suzuki T."/>
            <person name="Kaneko T."/>
            <person name="Yamada M."/>
            <person name="Tabata S."/>
            <person name="Kupfer D.M."/>
            <person name="Najar F.Z."/>
            <person name="Wiley G.B."/>
            <person name="Roe B."/>
            <person name="Binnewies T.T."/>
            <person name="Ussery D.W."/>
            <person name="D'Haeze W."/>
            <person name="Herder J.D."/>
            <person name="Gevers D."/>
            <person name="Vereecke D."/>
            <person name="Holsters M."/>
            <person name="Oyaizu H."/>
        </authorList>
    </citation>
    <scope>NUCLEOTIDE SEQUENCE [LARGE SCALE GENOMIC DNA]</scope>
    <source>
        <strain evidence="9">ATCC 43989 / DSM 5975 / JCM 20966 / LMG 6465 / NBRC 14845 / NCIMB 13405 / ORS 571</strain>
    </source>
</reference>
<dbReference type="Pfam" id="PF04226">
    <property type="entry name" value="Transgly_assoc"/>
    <property type="match status" value="1"/>
</dbReference>
<keyword evidence="4 7" id="KW-0812">Transmembrane</keyword>
<evidence type="ECO:0000256" key="5">
    <source>
        <dbReference type="ARBA" id="ARBA00022989"/>
    </source>
</evidence>
<feature type="transmembrane region" description="Helical" evidence="7">
    <location>
        <begin position="35"/>
        <end position="60"/>
    </location>
</feature>
<dbReference type="HOGENOM" id="CLU_160040_2_0_5"/>
<dbReference type="Proteomes" id="UP000000270">
    <property type="component" value="Chromosome"/>
</dbReference>
<dbReference type="KEGG" id="azc:AZC_0588"/>
<name>A8IMP3_AZOC5</name>
<evidence type="ECO:0000256" key="2">
    <source>
        <dbReference type="ARBA" id="ARBA00011006"/>
    </source>
</evidence>
<dbReference type="GO" id="GO:0005886">
    <property type="term" value="C:plasma membrane"/>
    <property type="evidence" value="ECO:0007669"/>
    <property type="project" value="UniProtKB-SubCell"/>
</dbReference>
<gene>
    <name evidence="8" type="ordered locus">AZC_0588</name>
</gene>
<reference evidence="8 9" key="1">
    <citation type="journal article" date="2007" name="Appl. Environ. Microbiol.">
        <title>Rhizobial factors required for stem nodule maturation and maintenance in Sesbania rostrata-Azorhizobium caulinodans ORS571 symbiosis.</title>
        <authorList>
            <person name="Suzuki S."/>
            <person name="Aono T."/>
            <person name="Lee KB."/>
            <person name="Suzuki T."/>
            <person name="Liu CT."/>
            <person name="Miwa H."/>
            <person name="Wakao S."/>
            <person name="Iki T."/>
            <person name="Oyaizu H."/>
        </authorList>
    </citation>
    <scope>NUCLEOTIDE SEQUENCE [LARGE SCALE GENOMIC DNA]</scope>
    <source>
        <strain evidence="9">ATCC 43989 / DSM 5975 / JCM 20966 / LMG 6465 / NBRC 14845 / NCIMB 13405 / ORS 571</strain>
    </source>
</reference>
<evidence type="ECO:0000256" key="3">
    <source>
        <dbReference type="ARBA" id="ARBA00022475"/>
    </source>
</evidence>
<reference evidence="8 9" key="5">
    <citation type="journal article" date="2010" name="Appl. Environ. Microbiol.">
        <title>phrR-like gene praR of Azorhizobium caulinodans ORS571 is essential for symbiosis with Sesbania rostrata and is involved in expression of reb genes.</title>
        <authorList>
            <person name="Akiba N."/>
            <person name="Aono T."/>
            <person name="Toyazaki H."/>
            <person name="Sato S."/>
            <person name="Oyaizu H."/>
        </authorList>
    </citation>
    <scope>NUCLEOTIDE SEQUENCE [LARGE SCALE GENOMIC DNA]</scope>
    <source>
        <strain evidence="9">ATCC 43989 / DSM 5975 / JCM 20966 / LMG 6465 / NBRC 14845 / NCIMB 13405 / ORS 571</strain>
    </source>
</reference>
<comment type="similarity">
    <text evidence="2">Belongs to the UPF0410 family.</text>
</comment>
<dbReference type="EMBL" id="AP009384">
    <property type="protein sequence ID" value="BAF86586.1"/>
    <property type="molecule type" value="Genomic_DNA"/>
</dbReference>
<dbReference type="AlphaFoldDB" id="A8IMP3"/>
<evidence type="ECO:0000256" key="6">
    <source>
        <dbReference type="ARBA" id="ARBA00023136"/>
    </source>
</evidence>
<accession>A8IMP3</accession>
<keyword evidence="9" id="KW-1185">Reference proteome</keyword>
<reference evidence="8 9" key="6">
    <citation type="journal article" date="2011" name="Appl. Environ. Microbiol.">
        <title>Involvement of the azorhizobial chromosome partition gene (parA) in the onset of bacteroid differentiation during Sesbania rostrata stem nodule development.</title>
        <authorList>
            <person name="Liu CT."/>
            <person name="Lee KB."/>
            <person name="Wang YS."/>
            <person name="Peng MH."/>
            <person name="Lee KT."/>
            <person name="Suzuki S."/>
            <person name="Suzuki T."/>
            <person name="Oyaizu H."/>
        </authorList>
    </citation>
    <scope>NUCLEOTIDE SEQUENCE [LARGE SCALE GENOMIC DNA]</scope>
    <source>
        <strain evidence="9">ATCC 43989 / DSM 5975 / JCM 20966 / LMG 6465 / NBRC 14845 / NCIMB 13405 / ORS 571</strain>
    </source>
</reference>
<keyword evidence="3" id="KW-1003">Cell membrane</keyword>
<sequence>MRREGAMGIIGTIIIGFIVGLVAKWLHSGPNEPSGFILTTILGIVGASVATYLGQAIGWYHAGEGAGFIGAIVGAVIVLMIWSALSRRIA</sequence>
<dbReference type="STRING" id="438753.AZC_0588"/>
<proteinExistence type="inferred from homology"/>
<evidence type="ECO:0000256" key="1">
    <source>
        <dbReference type="ARBA" id="ARBA00004651"/>
    </source>
</evidence>
<reference evidence="9" key="2">
    <citation type="submission" date="2007-04" db="EMBL/GenBank/DDBJ databases">
        <title>Complete genome sequence of the nitrogen-fixing bacterium Azorhizobium caulinodans ORS571.</title>
        <authorList>
            <person name="Lee K.B."/>
            <person name="Backer P.D."/>
            <person name="Aono T."/>
            <person name="Liu C.T."/>
            <person name="Suzuki S."/>
            <person name="Suzuki T."/>
            <person name="Kaneko T."/>
            <person name="Yamada M."/>
            <person name="Tabata S."/>
            <person name="Kupfer D.M."/>
            <person name="Najar F.Z."/>
            <person name="Wiley G.B."/>
            <person name="Roe B."/>
            <person name="Binnewies T."/>
            <person name="Ussery D."/>
            <person name="Vereecke D."/>
            <person name="Gevers D."/>
            <person name="Holsters M."/>
            <person name="Oyaizu H."/>
        </authorList>
    </citation>
    <scope>NUCLEOTIDE SEQUENCE [LARGE SCALE GENOMIC DNA]</scope>
    <source>
        <strain evidence="9">ATCC 43989 / DSM 5975 / JCM 20966 / LMG 6465 / NBRC 14845 / NCIMB 13405 / ORS 571</strain>
    </source>
</reference>
<protein>
    <submittedName>
        <fullName evidence="8">Conserved hypothetical membrane protein</fullName>
    </submittedName>
</protein>